<feature type="compositionally biased region" description="Basic residues" evidence="9">
    <location>
        <begin position="1024"/>
        <end position="1036"/>
    </location>
</feature>
<evidence type="ECO:0000256" key="5">
    <source>
        <dbReference type="ARBA" id="ARBA00022737"/>
    </source>
</evidence>
<feature type="compositionally biased region" description="Acidic residues" evidence="9">
    <location>
        <begin position="345"/>
        <end position="354"/>
    </location>
</feature>
<dbReference type="InterPro" id="IPR000357">
    <property type="entry name" value="HEAT"/>
</dbReference>
<keyword evidence="8" id="KW-0131">Cell cycle</keyword>
<feature type="region of interest" description="Disordered" evidence="9">
    <location>
        <begin position="340"/>
        <end position="369"/>
    </location>
</feature>
<keyword evidence="4" id="KW-0132">Cell division</keyword>
<keyword evidence="6" id="KW-0498">Mitosis</keyword>
<evidence type="ECO:0000256" key="7">
    <source>
        <dbReference type="ARBA" id="ARBA00023067"/>
    </source>
</evidence>
<feature type="compositionally biased region" description="Basic and acidic residues" evidence="9">
    <location>
        <begin position="606"/>
        <end position="618"/>
    </location>
</feature>
<evidence type="ECO:0000256" key="9">
    <source>
        <dbReference type="SAM" id="MobiDB-lite"/>
    </source>
</evidence>
<proteinExistence type="inferred from homology"/>
<evidence type="ECO:0000256" key="6">
    <source>
        <dbReference type="ARBA" id="ARBA00022776"/>
    </source>
</evidence>
<name>A0ABR1JK61_9AGAR</name>
<keyword evidence="3" id="KW-0158">Chromosome</keyword>
<comment type="similarity">
    <text evidence="2">Belongs to the CND3 (condensin subunit 3) family.</text>
</comment>
<feature type="region of interest" description="Disordered" evidence="9">
    <location>
        <begin position="575"/>
        <end position="618"/>
    </location>
</feature>
<evidence type="ECO:0000256" key="2">
    <source>
        <dbReference type="ARBA" id="ARBA00006533"/>
    </source>
</evidence>
<keyword evidence="5" id="KW-0677">Repeat</keyword>
<dbReference type="InterPro" id="IPR011989">
    <property type="entry name" value="ARM-like"/>
</dbReference>
<dbReference type="SUPFAM" id="SSF48371">
    <property type="entry name" value="ARM repeat"/>
    <property type="match status" value="1"/>
</dbReference>
<sequence>MPARTVESRAGQRHRNAINPLDELPGNMHKIFEQAQTSLANHQKNIVALHKLFTEAAEYTNEDKDGNTTFAGEYTFEKEVKMALLAVCQEKKGNNPAKRIIGFVSGFVKYVNDKAAEEASEREDDDDMNLDTPATRFTENLVEFLLKGFNAKDKTARTRIIEMVSEVILNLGELDSDLYDQLRAGLIDRITDKEWNVRQQAATALCKLCQNESPDEVADGEQTLSQYLIDAMKHDTQPDVRQIIVQNLPIDGSFHRASLSHLLDRTRDVDKKTRKLVFARLHSNIRSGDGFGPTHPRKLTIAQRELIITNGLGDREPEVRAVAAGLITAWVDAIIEDDTIKKEEDSEGEEEEGEDKDKSQDKTQENRPSAQDGLVELLKMLDLGEGTVASDALLSVFTTDTAKTKFVENMDFKGNFWQTLTAEKAFLVRIFTEFCRGQKNDLALAATLEETLPAIKHFVLVIRAFFSQFKDEISATEEEYVFNEMDDEERERRADAKYNLECILGELLKIAVNLDYVDEFGRRDMYKLIRDEMLVNNFLPDKLAPLALDVLRELSEGERDFIRIVVEVIQEIRVPGDEDDGEQARQDPDASLEMDTPSVARTPRPKPREEMTEQERDRQDRLDMRCLCLCEGVLERVNGTFENNSSLHGVLTDLIIPCLARNDEEFRDKALICLSQICLISKRFAVGYKNRFVIELDKKDQTEALKLIVWRALIDMFMVYEKDVMRDNTSPEVLVKQFYNLTLDAEDTSDEMRTLLCTGMAKLTLSGILVDKEIIQCLVISYFAPRNAYNHALRQCLAYFLPAYCYSSTANQRMMKEVFRPALRILSSCRDDSDEEDMAMASPSKIVNMLVEWMDPNEVIDGKGEKGVGDMSMHVDLAIEIMCALLEKKSELGKDDTKALCQGLGRIFLPDEVDDYKIRSLAVSMDNVTRRRPLRDAVSKNAFTKFKLAVEKKYEKQLEGFSEEEYRKLEEYHDFFKVIDQLLPPGEDEDEDTPPPQPKRTRKRRSESVVSTATEGDDAPRASSSRKRGSAKRRRLTASDDEPSDFEGDDRSTERATSEAPSVVAAPTRIMPKRGATRKPAPEPIVITSESEEDQEATPRVRNYHGRSSRPRAPVKEEEDEEDEQPTPSAARVREESIVPDSEEEEDEVNDLLAGDTENEDI</sequence>
<keyword evidence="7" id="KW-0226">DNA condensation</keyword>
<dbReference type="InterPro" id="IPR025977">
    <property type="entry name" value="Cnd3_C"/>
</dbReference>
<evidence type="ECO:0000256" key="4">
    <source>
        <dbReference type="ARBA" id="ARBA00022618"/>
    </source>
</evidence>
<keyword evidence="12" id="KW-1185">Reference proteome</keyword>
<protein>
    <submittedName>
        <fullName evidence="11">Chromosome condensation complex Condensin, subunit G</fullName>
    </submittedName>
</protein>
<gene>
    <name evidence="11" type="primary">YCG1_2</name>
    <name evidence="11" type="ORF">VKT23_007328</name>
</gene>
<comment type="caution">
    <text evidence="11">The sequence shown here is derived from an EMBL/GenBank/DDBJ whole genome shotgun (WGS) entry which is preliminary data.</text>
</comment>
<evidence type="ECO:0000256" key="1">
    <source>
        <dbReference type="ARBA" id="ARBA00004286"/>
    </source>
</evidence>
<feature type="compositionally biased region" description="Acidic residues" evidence="9">
    <location>
        <begin position="1039"/>
        <end position="1048"/>
    </location>
</feature>
<organism evidence="11 12">
    <name type="scientific">Marasmiellus scandens</name>
    <dbReference type="NCBI Taxonomy" id="2682957"/>
    <lineage>
        <taxon>Eukaryota</taxon>
        <taxon>Fungi</taxon>
        <taxon>Dikarya</taxon>
        <taxon>Basidiomycota</taxon>
        <taxon>Agaricomycotina</taxon>
        <taxon>Agaricomycetes</taxon>
        <taxon>Agaricomycetidae</taxon>
        <taxon>Agaricales</taxon>
        <taxon>Marasmiineae</taxon>
        <taxon>Omphalotaceae</taxon>
        <taxon>Marasmiellus</taxon>
    </lineage>
</organism>
<dbReference type="InterPro" id="IPR016024">
    <property type="entry name" value="ARM-type_fold"/>
</dbReference>
<comment type="subcellular location">
    <subcellularLocation>
        <location evidence="1">Chromosome</location>
    </subcellularLocation>
</comment>
<dbReference type="EMBL" id="JBANRG010000010">
    <property type="protein sequence ID" value="KAK7462742.1"/>
    <property type="molecule type" value="Genomic_DNA"/>
</dbReference>
<reference evidence="11 12" key="1">
    <citation type="submission" date="2024-01" db="EMBL/GenBank/DDBJ databases">
        <title>A draft genome for the cacao thread blight pathogen Marasmiellus scandens.</title>
        <authorList>
            <person name="Baruah I.K."/>
            <person name="Leung J."/>
            <person name="Bukari Y."/>
            <person name="Amoako-Attah I."/>
            <person name="Meinhardt L.W."/>
            <person name="Bailey B.A."/>
            <person name="Cohen S.P."/>
        </authorList>
    </citation>
    <scope>NUCLEOTIDE SEQUENCE [LARGE SCALE GENOMIC DNA]</scope>
    <source>
        <strain evidence="11 12">GH-19</strain>
    </source>
</reference>
<evidence type="ECO:0000313" key="11">
    <source>
        <dbReference type="EMBL" id="KAK7462742.1"/>
    </source>
</evidence>
<evidence type="ECO:0000313" key="12">
    <source>
        <dbReference type="Proteomes" id="UP001498398"/>
    </source>
</evidence>
<feature type="compositionally biased region" description="Acidic residues" evidence="9">
    <location>
        <begin position="1141"/>
        <end position="1150"/>
    </location>
</feature>
<evidence type="ECO:0000256" key="8">
    <source>
        <dbReference type="ARBA" id="ARBA00023306"/>
    </source>
</evidence>
<dbReference type="PANTHER" id="PTHR14418:SF5">
    <property type="entry name" value="CONDENSIN COMPLEX SUBUNIT 3"/>
    <property type="match status" value="1"/>
</dbReference>
<dbReference type="Proteomes" id="UP001498398">
    <property type="component" value="Unassembled WGS sequence"/>
</dbReference>
<dbReference type="InterPro" id="IPR027165">
    <property type="entry name" value="CND3"/>
</dbReference>
<feature type="compositionally biased region" description="Basic and acidic residues" evidence="9">
    <location>
        <begin position="355"/>
        <end position="365"/>
    </location>
</feature>
<evidence type="ECO:0000256" key="3">
    <source>
        <dbReference type="ARBA" id="ARBA00022454"/>
    </source>
</evidence>
<dbReference type="Gene3D" id="1.25.10.10">
    <property type="entry name" value="Leucine-rich Repeat Variant"/>
    <property type="match status" value="1"/>
</dbReference>
<dbReference type="Pfam" id="PF02985">
    <property type="entry name" value="HEAT"/>
    <property type="match status" value="1"/>
</dbReference>
<feature type="region of interest" description="Disordered" evidence="9">
    <location>
        <begin position="983"/>
        <end position="1162"/>
    </location>
</feature>
<evidence type="ECO:0000259" key="10">
    <source>
        <dbReference type="Pfam" id="PF12719"/>
    </source>
</evidence>
<accession>A0ABR1JK61</accession>
<dbReference type="Pfam" id="PF12719">
    <property type="entry name" value="Cnd3"/>
    <property type="match status" value="1"/>
</dbReference>
<feature type="domain" description="Nuclear condensin complex subunit 3 C-terminal" evidence="10">
    <location>
        <begin position="625"/>
        <end position="907"/>
    </location>
</feature>
<dbReference type="PANTHER" id="PTHR14418">
    <property type="entry name" value="CONDENSIN COMPLEX SUBUNIT 3-RELATED"/>
    <property type="match status" value="1"/>
</dbReference>